<keyword evidence="5" id="KW-0235">DNA replication</keyword>
<dbReference type="InterPro" id="IPR050219">
    <property type="entry name" value="DnaG_primase"/>
</dbReference>
<dbReference type="Gene3D" id="3.90.580.10">
    <property type="entry name" value="Zinc finger, CHC2-type domain"/>
    <property type="match status" value="1"/>
</dbReference>
<name>A0ABT0C2B2_9BACT</name>
<comment type="caution">
    <text evidence="11">The sequence shown here is derived from an EMBL/GenBank/DDBJ whole genome shotgun (WGS) entry which is preliminary data.</text>
</comment>
<keyword evidence="7" id="KW-0863">Zinc-finger</keyword>
<dbReference type="InterPro" id="IPR002694">
    <property type="entry name" value="Znf_CHC2"/>
</dbReference>
<dbReference type="PANTHER" id="PTHR30313">
    <property type="entry name" value="DNA PRIMASE"/>
    <property type="match status" value="1"/>
</dbReference>
<dbReference type="RefSeq" id="WP_243325492.1">
    <property type="nucleotide sequence ID" value="NZ_JAKZMM010000027.1"/>
</dbReference>
<organism evidence="11 12">
    <name type="scientific">Parabacteroides faecalis</name>
    <dbReference type="NCBI Taxonomy" id="2924040"/>
    <lineage>
        <taxon>Bacteria</taxon>
        <taxon>Pseudomonadati</taxon>
        <taxon>Bacteroidota</taxon>
        <taxon>Bacteroidia</taxon>
        <taxon>Bacteroidales</taxon>
        <taxon>Tannerellaceae</taxon>
        <taxon>Parabacteroides</taxon>
    </lineage>
</organism>
<dbReference type="Pfam" id="PF01807">
    <property type="entry name" value="Zn_ribbon_DnaG"/>
    <property type="match status" value="1"/>
</dbReference>
<keyword evidence="8" id="KW-0862">Zinc</keyword>
<feature type="domain" description="Toprim" evidence="10">
    <location>
        <begin position="218"/>
        <end position="299"/>
    </location>
</feature>
<dbReference type="InterPro" id="IPR013264">
    <property type="entry name" value="DNAG_N"/>
</dbReference>
<keyword evidence="4" id="KW-0548">Nucleotidyltransferase</keyword>
<sequence>MNANELKQRIPIEEVIGQYVPLIRQGHYYTGLCPFHDDHHPSLAVYPERGTFCCFACGERGDVIRFRMLIERISFREAVRRLEDEWIKGKEKRRLILPPPPSSSVPPAPQARPLPDLQVFERLLMPYLPDDPRLTDTWLRFGVSLAPHLLPYPWKAYSNRIIFPLHDEDGHLIGFAGRRQGDDTDQPKYINPPSSTRFQKNEWLYGLYQAKEAIRQKGFVYVVEGYKDLLAMHASGAINSVAIGGTSLCDGQLRLLQAHTREVCLMLDGDEAGRKGMERAAAMIRRAGMLCHLFRLPKGEDPDSMFRLMGPTDWITWLHYQWEELYPDPGERLAYRIQKGILLLANEHDPERRQYLLGLLQQRWRSSMEN</sequence>
<dbReference type="SUPFAM" id="SSF56731">
    <property type="entry name" value="DNA primase core"/>
    <property type="match status" value="1"/>
</dbReference>
<proteinExistence type="predicted"/>
<dbReference type="Pfam" id="PF13155">
    <property type="entry name" value="Toprim_2"/>
    <property type="match status" value="1"/>
</dbReference>
<keyword evidence="9" id="KW-0804">Transcription</keyword>
<evidence type="ECO:0000256" key="4">
    <source>
        <dbReference type="ARBA" id="ARBA00022695"/>
    </source>
</evidence>
<dbReference type="Gene3D" id="3.40.1360.10">
    <property type="match status" value="1"/>
</dbReference>
<evidence type="ECO:0000256" key="2">
    <source>
        <dbReference type="ARBA" id="ARBA00022515"/>
    </source>
</evidence>
<gene>
    <name evidence="11" type="ORF">MUN53_11195</name>
</gene>
<dbReference type="InterPro" id="IPR034151">
    <property type="entry name" value="TOPRIM_DnaG_bac"/>
</dbReference>
<keyword evidence="12" id="KW-1185">Reference proteome</keyword>
<reference evidence="11 12" key="1">
    <citation type="submission" date="2022-03" db="EMBL/GenBank/DDBJ databases">
        <title>Parabacteroides sp. nov. isolated from swine feces.</title>
        <authorList>
            <person name="Bak J.E."/>
        </authorList>
    </citation>
    <scope>NUCLEOTIDE SEQUENCE [LARGE SCALE GENOMIC DNA]</scope>
    <source>
        <strain evidence="11 12">AGMB00274</strain>
    </source>
</reference>
<evidence type="ECO:0000259" key="10">
    <source>
        <dbReference type="PROSITE" id="PS50880"/>
    </source>
</evidence>
<dbReference type="SMART" id="SM00400">
    <property type="entry name" value="ZnF_CHCC"/>
    <property type="match status" value="1"/>
</dbReference>
<dbReference type="PROSITE" id="PS50880">
    <property type="entry name" value="TOPRIM"/>
    <property type="match status" value="1"/>
</dbReference>
<evidence type="ECO:0000256" key="6">
    <source>
        <dbReference type="ARBA" id="ARBA00022723"/>
    </source>
</evidence>
<dbReference type="PANTHER" id="PTHR30313:SF2">
    <property type="entry name" value="DNA PRIMASE"/>
    <property type="match status" value="1"/>
</dbReference>
<keyword evidence="2" id="KW-0639">Primosome</keyword>
<keyword evidence="3" id="KW-0808">Transferase</keyword>
<evidence type="ECO:0000313" key="12">
    <source>
        <dbReference type="Proteomes" id="UP001165444"/>
    </source>
</evidence>
<dbReference type="SMART" id="SM00493">
    <property type="entry name" value="TOPRIM"/>
    <property type="match status" value="1"/>
</dbReference>
<dbReference type="CDD" id="cd03364">
    <property type="entry name" value="TOPRIM_DnaG_primases"/>
    <property type="match status" value="1"/>
</dbReference>
<evidence type="ECO:0000256" key="9">
    <source>
        <dbReference type="ARBA" id="ARBA00023163"/>
    </source>
</evidence>
<evidence type="ECO:0000256" key="7">
    <source>
        <dbReference type="ARBA" id="ARBA00022771"/>
    </source>
</evidence>
<accession>A0ABT0C2B2</accession>
<evidence type="ECO:0000313" key="11">
    <source>
        <dbReference type="EMBL" id="MCJ2381173.1"/>
    </source>
</evidence>
<keyword evidence="1" id="KW-0240">DNA-directed RNA polymerase</keyword>
<dbReference type="EMBL" id="JAKZMM010000027">
    <property type="protein sequence ID" value="MCJ2381173.1"/>
    <property type="molecule type" value="Genomic_DNA"/>
</dbReference>
<dbReference type="Pfam" id="PF08275">
    <property type="entry name" value="DNAG_N"/>
    <property type="match status" value="1"/>
</dbReference>
<dbReference type="Proteomes" id="UP001165444">
    <property type="component" value="Unassembled WGS sequence"/>
</dbReference>
<dbReference type="InterPro" id="IPR036977">
    <property type="entry name" value="DNA_primase_Znf_CHC2"/>
</dbReference>
<evidence type="ECO:0000256" key="8">
    <source>
        <dbReference type="ARBA" id="ARBA00022833"/>
    </source>
</evidence>
<dbReference type="InterPro" id="IPR037068">
    <property type="entry name" value="DNA_primase_core_N_sf"/>
</dbReference>
<evidence type="ECO:0000256" key="1">
    <source>
        <dbReference type="ARBA" id="ARBA00022478"/>
    </source>
</evidence>
<evidence type="ECO:0000256" key="5">
    <source>
        <dbReference type="ARBA" id="ARBA00022705"/>
    </source>
</evidence>
<evidence type="ECO:0000256" key="3">
    <source>
        <dbReference type="ARBA" id="ARBA00022679"/>
    </source>
</evidence>
<keyword evidence="6" id="KW-0479">Metal-binding</keyword>
<dbReference type="InterPro" id="IPR006171">
    <property type="entry name" value="TOPRIM_dom"/>
</dbReference>
<protein>
    <submittedName>
        <fullName evidence="11">CHC2 zinc finger domain-containing protein</fullName>
    </submittedName>
</protein>
<dbReference type="SUPFAM" id="SSF57783">
    <property type="entry name" value="Zinc beta-ribbon"/>
    <property type="match status" value="1"/>
</dbReference>
<dbReference type="Gene3D" id="3.90.980.10">
    <property type="entry name" value="DNA primase, catalytic core, N-terminal domain"/>
    <property type="match status" value="1"/>
</dbReference>